<keyword evidence="1" id="KW-0805">Transcription regulation</keyword>
<keyword evidence="2" id="KW-0238">DNA-binding</keyword>
<evidence type="ECO:0000259" key="4">
    <source>
        <dbReference type="PROSITE" id="PS01124"/>
    </source>
</evidence>
<protein>
    <submittedName>
        <fullName evidence="5">Helix-turn-helix domain-containing protein</fullName>
    </submittedName>
</protein>
<accession>A0ABV6HMN3</accession>
<evidence type="ECO:0000256" key="3">
    <source>
        <dbReference type="ARBA" id="ARBA00023163"/>
    </source>
</evidence>
<dbReference type="Pfam" id="PF12833">
    <property type="entry name" value="HTH_18"/>
    <property type="match status" value="1"/>
</dbReference>
<dbReference type="SUPFAM" id="SSF46689">
    <property type="entry name" value="Homeodomain-like"/>
    <property type="match status" value="1"/>
</dbReference>
<sequence length="295" mass="34687">MERIDMNHFLRSQNKLVNKDLGNFNLFWVQELDTCSVQPIPYNRRDFYKINLLKGAYTIHLADKTYEIQKRGLFFGNPSYPYNWIPKGADSHSGVYCIFNKEFFHHFGNIDSYQMFRPEGDNVIELTEGLYDEIEAIFEKMDVAFRSAYQHKYDKIRNLIFEVLHSVNEVSTKETRINRHDAAASRITGSFLELLERQFPLELKNQQVPLRNAADFADTLAIHENYLNRVLKKTMGSTTTQLIQQRFLQEARVLIKHSSIDISEIAYLLGFKEVSHFSNFFKKYEGLSPLQYRKV</sequence>
<gene>
    <name evidence="5" type="ORF">ACFFI0_17695</name>
</gene>
<dbReference type="InterPro" id="IPR018060">
    <property type="entry name" value="HTH_AraC"/>
</dbReference>
<comment type="caution">
    <text evidence="5">The sequence shown here is derived from an EMBL/GenBank/DDBJ whole genome shotgun (WGS) entry which is preliminary data.</text>
</comment>
<dbReference type="Gene3D" id="1.10.10.60">
    <property type="entry name" value="Homeodomain-like"/>
    <property type="match status" value="1"/>
</dbReference>
<dbReference type="PRINTS" id="PR00032">
    <property type="entry name" value="HTHARAC"/>
</dbReference>
<dbReference type="PROSITE" id="PS01124">
    <property type="entry name" value="HTH_ARAC_FAMILY_2"/>
    <property type="match status" value="1"/>
</dbReference>
<evidence type="ECO:0000313" key="5">
    <source>
        <dbReference type="EMBL" id="MFC0320163.1"/>
    </source>
</evidence>
<dbReference type="InterPro" id="IPR020449">
    <property type="entry name" value="Tscrpt_reg_AraC-type_HTH"/>
</dbReference>
<proteinExistence type="predicted"/>
<dbReference type="InterPro" id="IPR009057">
    <property type="entry name" value="Homeodomain-like_sf"/>
</dbReference>
<dbReference type="EMBL" id="JBHLWO010000002">
    <property type="protein sequence ID" value="MFC0320163.1"/>
    <property type="molecule type" value="Genomic_DNA"/>
</dbReference>
<keyword evidence="3" id="KW-0804">Transcription</keyword>
<name>A0ABV6HMN3_9SPHI</name>
<dbReference type="SMART" id="SM00342">
    <property type="entry name" value="HTH_ARAC"/>
    <property type="match status" value="1"/>
</dbReference>
<evidence type="ECO:0000256" key="1">
    <source>
        <dbReference type="ARBA" id="ARBA00023015"/>
    </source>
</evidence>
<dbReference type="RefSeq" id="WP_130855261.1">
    <property type="nucleotide sequence ID" value="NZ_JBHLWO010000002.1"/>
</dbReference>
<evidence type="ECO:0000313" key="6">
    <source>
        <dbReference type="Proteomes" id="UP001589774"/>
    </source>
</evidence>
<organism evidence="5 6">
    <name type="scientific">Olivibacter oleidegradans</name>
    <dbReference type="NCBI Taxonomy" id="760123"/>
    <lineage>
        <taxon>Bacteria</taxon>
        <taxon>Pseudomonadati</taxon>
        <taxon>Bacteroidota</taxon>
        <taxon>Sphingobacteriia</taxon>
        <taxon>Sphingobacteriales</taxon>
        <taxon>Sphingobacteriaceae</taxon>
        <taxon>Olivibacter</taxon>
    </lineage>
</organism>
<dbReference type="PANTHER" id="PTHR43280">
    <property type="entry name" value="ARAC-FAMILY TRANSCRIPTIONAL REGULATOR"/>
    <property type="match status" value="1"/>
</dbReference>
<evidence type="ECO:0000256" key="2">
    <source>
        <dbReference type="ARBA" id="ARBA00023125"/>
    </source>
</evidence>
<dbReference type="Proteomes" id="UP001589774">
    <property type="component" value="Unassembled WGS sequence"/>
</dbReference>
<feature type="domain" description="HTH araC/xylS-type" evidence="4">
    <location>
        <begin position="189"/>
        <end position="295"/>
    </location>
</feature>
<reference evidence="5 6" key="1">
    <citation type="submission" date="2024-09" db="EMBL/GenBank/DDBJ databases">
        <authorList>
            <person name="Sun Q."/>
            <person name="Mori K."/>
        </authorList>
    </citation>
    <scope>NUCLEOTIDE SEQUENCE [LARGE SCALE GENOMIC DNA]</scope>
    <source>
        <strain evidence="5 6">CCM 7765</strain>
    </source>
</reference>
<dbReference type="PANTHER" id="PTHR43280:SF32">
    <property type="entry name" value="TRANSCRIPTIONAL REGULATORY PROTEIN"/>
    <property type="match status" value="1"/>
</dbReference>
<keyword evidence="6" id="KW-1185">Reference proteome</keyword>